<accession>A0A1Q9BQ78</accession>
<dbReference type="Proteomes" id="UP000186817">
    <property type="component" value="Unassembled WGS sequence"/>
</dbReference>
<dbReference type="AlphaFoldDB" id="A0A1Q9BQ78"/>
<proteinExistence type="predicted"/>
<name>A0A1Q9BQ78_SYMMI</name>
<evidence type="ECO:0000313" key="2">
    <source>
        <dbReference type="Proteomes" id="UP000186817"/>
    </source>
</evidence>
<dbReference type="OrthoDB" id="434048at2759"/>
<keyword evidence="2" id="KW-1185">Reference proteome</keyword>
<protein>
    <submittedName>
        <fullName evidence="1">Uncharacterized protein</fullName>
    </submittedName>
</protein>
<dbReference type="EMBL" id="LSRX01007243">
    <property type="protein sequence ID" value="OLP72493.1"/>
    <property type="molecule type" value="Genomic_DNA"/>
</dbReference>
<evidence type="ECO:0000313" key="1">
    <source>
        <dbReference type="EMBL" id="OLP72493.1"/>
    </source>
</evidence>
<gene>
    <name evidence="1" type="ORF">AK812_SmicGene48179</name>
</gene>
<reference evidence="1 2" key="1">
    <citation type="submission" date="2016-02" db="EMBL/GenBank/DDBJ databases">
        <title>Genome analysis of coral dinoflagellate symbionts highlights evolutionary adaptations to a symbiotic lifestyle.</title>
        <authorList>
            <person name="Aranda M."/>
            <person name="Li Y."/>
            <person name="Liew Y.J."/>
            <person name="Baumgarten S."/>
            <person name="Simakov O."/>
            <person name="Wilson M."/>
            <person name="Piel J."/>
            <person name="Ashoor H."/>
            <person name="Bougouffa S."/>
            <person name="Bajic V.B."/>
            <person name="Ryu T."/>
            <person name="Ravasi T."/>
            <person name="Bayer T."/>
            <person name="Micklem G."/>
            <person name="Kim H."/>
            <person name="Bhak J."/>
            <person name="Lajeunesse T.C."/>
            <person name="Voolstra C.R."/>
        </authorList>
    </citation>
    <scope>NUCLEOTIDE SEQUENCE [LARGE SCALE GENOMIC DNA]</scope>
    <source>
        <strain evidence="1 2">CCMP2467</strain>
    </source>
</reference>
<sequence length="120" mass="13642">MDDMECLEPVWAFLCWSLNCYLGKTPTHDVNGQPWDSPAGTSEHSRFAAAYAMFKAFNGRVVTSWLAHETRLAADSKNTQRLHLAAVALFHLHDWYCKVETAGRYLSTTAVWQKSEPLYC</sequence>
<comment type="caution">
    <text evidence="1">The sequence shown here is derived from an EMBL/GenBank/DDBJ whole genome shotgun (WGS) entry which is preliminary data.</text>
</comment>
<organism evidence="1 2">
    <name type="scientific">Symbiodinium microadriaticum</name>
    <name type="common">Dinoflagellate</name>
    <name type="synonym">Zooxanthella microadriatica</name>
    <dbReference type="NCBI Taxonomy" id="2951"/>
    <lineage>
        <taxon>Eukaryota</taxon>
        <taxon>Sar</taxon>
        <taxon>Alveolata</taxon>
        <taxon>Dinophyceae</taxon>
        <taxon>Suessiales</taxon>
        <taxon>Symbiodiniaceae</taxon>
        <taxon>Symbiodinium</taxon>
    </lineage>
</organism>